<proteinExistence type="predicted"/>
<evidence type="ECO:0000313" key="1">
    <source>
        <dbReference type="EMBL" id="JAH63402.1"/>
    </source>
</evidence>
<reference evidence="1" key="2">
    <citation type="journal article" date="2015" name="Fish Shellfish Immunol.">
        <title>Early steps in the European eel (Anguilla anguilla)-Vibrio vulnificus interaction in the gills: Role of the RtxA13 toxin.</title>
        <authorList>
            <person name="Callol A."/>
            <person name="Pajuelo D."/>
            <person name="Ebbesson L."/>
            <person name="Teles M."/>
            <person name="MacKenzie S."/>
            <person name="Amaro C."/>
        </authorList>
    </citation>
    <scope>NUCLEOTIDE SEQUENCE</scope>
</reference>
<protein>
    <submittedName>
        <fullName evidence="1">Uncharacterized protein</fullName>
    </submittedName>
</protein>
<reference evidence="1" key="1">
    <citation type="submission" date="2014-11" db="EMBL/GenBank/DDBJ databases">
        <authorList>
            <person name="Amaro Gonzalez C."/>
        </authorList>
    </citation>
    <scope>NUCLEOTIDE SEQUENCE</scope>
</reference>
<organism evidence="1">
    <name type="scientific">Anguilla anguilla</name>
    <name type="common">European freshwater eel</name>
    <name type="synonym">Muraena anguilla</name>
    <dbReference type="NCBI Taxonomy" id="7936"/>
    <lineage>
        <taxon>Eukaryota</taxon>
        <taxon>Metazoa</taxon>
        <taxon>Chordata</taxon>
        <taxon>Craniata</taxon>
        <taxon>Vertebrata</taxon>
        <taxon>Euteleostomi</taxon>
        <taxon>Actinopterygii</taxon>
        <taxon>Neopterygii</taxon>
        <taxon>Teleostei</taxon>
        <taxon>Anguilliformes</taxon>
        <taxon>Anguillidae</taxon>
        <taxon>Anguilla</taxon>
    </lineage>
</organism>
<accession>A0A0E9UCF5</accession>
<sequence length="53" mass="6082">MKMSECKMTAYITLFHYYTPYTQNTVFFSSLECGRSVVPLFSPAGVKYNIMGQ</sequence>
<dbReference type="AlphaFoldDB" id="A0A0E9UCF5"/>
<dbReference type="EMBL" id="GBXM01045175">
    <property type="protein sequence ID" value="JAH63402.1"/>
    <property type="molecule type" value="Transcribed_RNA"/>
</dbReference>
<name>A0A0E9UCF5_ANGAN</name>